<dbReference type="Proteomes" id="UP000179243">
    <property type="component" value="Unassembled WGS sequence"/>
</dbReference>
<accession>A0A1F7FAD4</accession>
<dbReference type="EMBL" id="MFYX01000085">
    <property type="protein sequence ID" value="OGK03593.1"/>
    <property type="molecule type" value="Genomic_DNA"/>
</dbReference>
<protein>
    <recommendedName>
        <fullName evidence="3">6-bladed beta-propeller</fullName>
    </recommendedName>
</protein>
<dbReference type="AlphaFoldDB" id="A0A1F7FAD4"/>
<evidence type="ECO:0000313" key="1">
    <source>
        <dbReference type="EMBL" id="OGK03593.1"/>
    </source>
</evidence>
<proteinExistence type="predicted"/>
<sequence>MIFLIIVFCSGLSFAESYKIPVGKNNEQVNLSFDGASFIGIRDIEIGNENIYILTEKSVKVFKKNGGFVSEVKLDSVRFCGLALYRADTLAMVVNQKGLFQVRIYRICSTDSVLLIGAYPYEYRFFDSTRPLFIDGNKLIIPVMYPKPMDRGILEYDLSKKEYGRSIKWHDYIKENFVMVQDLEFKYIDGRCENTLVYSKMNLDGNLEIFCLDVNENKKSNILIQQKKYGQALGVPNKINCSKNCYCYWGIVKESLIISELPLK</sequence>
<reference evidence="1 2" key="1">
    <citation type="journal article" date="2016" name="Nat. Commun.">
        <title>Thousands of microbial genomes shed light on interconnected biogeochemical processes in an aquifer system.</title>
        <authorList>
            <person name="Anantharaman K."/>
            <person name="Brown C.T."/>
            <person name="Hug L.A."/>
            <person name="Sharon I."/>
            <person name="Castelle C.J."/>
            <person name="Probst A.J."/>
            <person name="Thomas B.C."/>
            <person name="Singh A."/>
            <person name="Wilkins M.J."/>
            <person name="Karaoz U."/>
            <person name="Brodie E.L."/>
            <person name="Williams K.H."/>
            <person name="Hubbard S.S."/>
            <person name="Banfield J.F."/>
        </authorList>
    </citation>
    <scope>NUCLEOTIDE SEQUENCE [LARGE SCALE GENOMIC DNA]</scope>
</reference>
<gene>
    <name evidence="1" type="ORF">A2519_11810</name>
</gene>
<organism evidence="1 2">
    <name type="scientific">Candidatus Raymondbacteria bacterium RIFOXYD12_FULL_49_13</name>
    <dbReference type="NCBI Taxonomy" id="1817890"/>
    <lineage>
        <taxon>Bacteria</taxon>
        <taxon>Raymondiibacteriota</taxon>
    </lineage>
</organism>
<comment type="caution">
    <text evidence="1">The sequence shown here is derived from an EMBL/GenBank/DDBJ whole genome shotgun (WGS) entry which is preliminary data.</text>
</comment>
<name>A0A1F7FAD4_UNCRA</name>
<evidence type="ECO:0008006" key="3">
    <source>
        <dbReference type="Google" id="ProtNLM"/>
    </source>
</evidence>
<evidence type="ECO:0000313" key="2">
    <source>
        <dbReference type="Proteomes" id="UP000179243"/>
    </source>
</evidence>